<feature type="domain" description="ABC transmembrane type-1" evidence="7">
    <location>
        <begin position="9"/>
        <end position="192"/>
    </location>
</feature>
<organism evidence="8">
    <name type="scientific">mine drainage metagenome</name>
    <dbReference type="NCBI Taxonomy" id="410659"/>
    <lineage>
        <taxon>unclassified sequences</taxon>
        <taxon>metagenomes</taxon>
        <taxon>ecological metagenomes</taxon>
    </lineage>
</organism>
<evidence type="ECO:0000256" key="5">
    <source>
        <dbReference type="ARBA" id="ARBA00023136"/>
    </source>
</evidence>
<dbReference type="EMBL" id="CABL01000005">
    <property type="protein sequence ID" value="CBH75031.1"/>
    <property type="molecule type" value="Genomic_DNA"/>
</dbReference>
<dbReference type="InterPro" id="IPR035906">
    <property type="entry name" value="MetI-like_sf"/>
</dbReference>
<accession>E6PEZ5</accession>
<dbReference type="GO" id="GO:0055085">
    <property type="term" value="P:transmembrane transport"/>
    <property type="evidence" value="ECO:0007669"/>
    <property type="project" value="InterPro"/>
</dbReference>
<evidence type="ECO:0000313" key="8">
    <source>
        <dbReference type="EMBL" id="CBH75031.1"/>
    </source>
</evidence>
<feature type="transmembrane region" description="Helical" evidence="6">
    <location>
        <begin position="15"/>
        <end position="35"/>
    </location>
</feature>
<feature type="transmembrane region" description="Helical" evidence="6">
    <location>
        <begin position="72"/>
        <end position="92"/>
    </location>
</feature>
<dbReference type="CDD" id="cd06261">
    <property type="entry name" value="TM_PBP2"/>
    <property type="match status" value="1"/>
</dbReference>
<dbReference type="Pfam" id="PF00528">
    <property type="entry name" value="BPD_transp_1"/>
    <property type="match status" value="1"/>
</dbReference>
<dbReference type="PROSITE" id="PS50928">
    <property type="entry name" value="ABC_TM1"/>
    <property type="match status" value="1"/>
</dbReference>
<dbReference type="GO" id="GO:0016020">
    <property type="term" value="C:membrane"/>
    <property type="evidence" value="ECO:0007669"/>
    <property type="project" value="UniProtKB-SubCell"/>
</dbReference>
<protein>
    <submittedName>
        <fullName evidence="8">Glycine betaine/carnitine/choline/choline sulfate ABC transporter (Permease)</fullName>
    </submittedName>
</protein>
<feature type="transmembrane region" description="Helical" evidence="6">
    <location>
        <begin position="42"/>
        <end position="66"/>
    </location>
</feature>
<evidence type="ECO:0000256" key="3">
    <source>
        <dbReference type="ARBA" id="ARBA00022692"/>
    </source>
</evidence>
<keyword evidence="5 6" id="KW-0472">Membrane</keyword>
<comment type="subcellular location">
    <subcellularLocation>
        <location evidence="1">Membrane</location>
        <topology evidence="1">Multi-pass membrane protein</topology>
    </subcellularLocation>
</comment>
<dbReference type="AlphaFoldDB" id="E6PEZ5"/>
<dbReference type="InterPro" id="IPR000515">
    <property type="entry name" value="MetI-like"/>
</dbReference>
<name>E6PEZ5_9ZZZZ</name>
<keyword evidence="4 6" id="KW-1133">Transmembrane helix</keyword>
<dbReference type="InterPro" id="IPR051204">
    <property type="entry name" value="ABC_transp_perm/SBD"/>
</dbReference>
<keyword evidence="3 6" id="KW-0812">Transmembrane</keyword>
<reference evidence="8" key="1">
    <citation type="submission" date="2009-10" db="EMBL/GenBank/DDBJ databases">
        <title>Diversity of trophic interactions inside an arsenic-rich microbial ecosystem.</title>
        <authorList>
            <person name="Bertin P.N."/>
            <person name="Heinrich-Salmeron A."/>
            <person name="Pelletier E."/>
            <person name="Goulhen-Chollet F."/>
            <person name="Arsene-Ploetze F."/>
            <person name="Gallien S."/>
            <person name="Calteau A."/>
            <person name="Vallenet D."/>
            <person name="Casiot C."/>
            <person name="Chane-Woon-Ming B."/>
            <person name="Giloteaux L."/>
            <person name="Barakat M."/>
            <person name="Bonnefoy V."/>
            <person name="Bruneel O."/>
            <person name="Chandler M."/>
            <person name="Cleiss J."/>
            <person name="Duran R."/>
            <person name="Elbaz-Poulichet F."/>
            <person name="Fonknechten N."/>
            <person name="Lauga B."/>
            <person name="Mornico D."/>
            <person name="Ortet P."/>
            <person name="Schaeffer C."/>
            <person name="Siguier P."/>
            <person name="Alexander Thil Smith A."/>
            <person name="Van Dorsselaer A."/>
            <person name="Weissenbach J."/>
            <person name="Medigue C."/>
            <person name="Le Paslier D."/>
        </authorList>
    </citation>
    <scope>NUCLEOTIDE SEQUENCE</scope>
</reference>
<dbReference type="PANTHER" id="PTHR30177">
    <property type="entry name" value="GLYCINE BETAINE/L-PROLINE TRANSPORT SYSTEM PERMEASE PROTEIN PROW"/>
    <property type="match status" value="1"/>
</dbReference>
<dbReference type="PANTHER" id="PTHR30177:SF4">
    <property type="entry name" value="OSMOPROTECTANT IMPORT PERMEASE PROTEIN OSMW"/>
    <property type="match status" value="1"/>
</dbReference>
<evidence type="ECO:0000256" key="4">
    <source>
        <dbReference type="ARBA" id="ARBA00022989"/>
    </source>
</evidence>
<evidence type="ECO:0000256" key="1">
    <source>
        <dbReference type="ARBA" id="ARBA00004141"/>
    </source>
</evidence>
<gene>
    <name evidence="8" type="primary">opuCB</name>
    <name evidence="8" type="ORF">CARN1_0206</name>
</gene>
<feature type="transmembrane region" description="Helical" evidence="6">
    <location>
        <begin position="169"/>
        <end position="192"/>
    </location>
</feature>
<sequence>MLSDLLAEAGTHLEIAGAALAIATVVGVPLALVTAKTRFVRAATLGGVGIARSLPTIAVLALLLPWLGVGRLPAILALALLALPPIAISVDAGMRSLSSAQREVADALGLGARTRFLRVEVPATTPLALAGLRTAGVECIASATLATFIGGGGLGDGIVRGLQTGNETLLLLTAGTVAALAFAVDALLSLLARSAEART</sequence>
<comment type="caution">
    <text evidence="8">The sequence shown here is derived from an EMBL/GenBank/DDBJ whole genome shotgun (WGS) entry which is preliminary data.</text>
</comment>
<dbReference type="GO" id="GO:0031460">
    <property type="term" value="P:glycine betaine transport"/>
    <property type="evidence" value="ECO:0007669"/>
    <property type="project" value="TreeGrafter"/>
</dbReference>
<dbReference type="SUPFAM" id="SSF161098">
    <property type="entry name" value="MetI-like"/>
    <property type="match status" value="1"/>
</dbReference>
<dbReference type="Gene3D" id="1.10.3720.10">
    <property type="entry name" value="MetI-like"/>
    <property type="match status" value="1"/>
</dbReference>
<keyword evidence="2" id="KW-0813">Transport</keyword>
<evidence type="ECO:0000256" key="6">
    <source>
        <dbReference type="SAM" id="Phobius"/>
    </source>
</evidence>
<evidence type="ECO:0000256" key="2">
    <source>
        <dbReference type="ARBA" id="ARBA00022448"/>
    </source>
</evidence>
<evidence type="ECO:0000259" key="7">
    <source>
        <dbReference type="PROSITE" id="PS50928"/>
    </source>
</evidence>
<proteinExistence type="predicted"/>